<accession>A0A4Y2MFZ0</accession>
<comment type="caution">
    <text evidence="1">The sequence shown here is derived from an EMBL/GenBank/DDBJ whole genome shotgun (WGS) entry which is preliminary data.</text>
</comment>
<sequence>MIPNFESGRYGHMAEFQYIRDSIQLSSDLAKKILLLDHRNHFPTNVLTVKRSEPRESDNATCGSTSEPLEALEPVLLLTSVGSITVPDLALLQRYMASGVEGKHREREQFSLIVPSLIILGVPCLCL</sequence>
<protein>
    <submittedName>
        <fullName evidence="1">Uncharacterized protein</fullName>
    </submittedName>
</protein>
<dbReference type="EMBL" id="BGPR01007252">
    <property type="protein sequence ID" value="GBN25509.1"/>
    <property type="molecule type" value="Genomic_DNA"/>
</dbReference>
<organism evidence="1 2">
    <name type="scientific">Araneus ventricosus</name>
    <name type="common">Orbweaver spider</name>
    <name type="synonym">Epeira ventricosa</name>
    <dbReference type="NCBI Taxonomy" id="182803"/>
    <lineage>
        <taxon>Eukaryota</taxon>
        <taxon>Metazoa</taxon>
        <taxon>Ecdysozoa</taxon>
        <taxon>Arthropoda</taxon>
        <taxon>Chelicerata</taxon>
        <taxon>Arachnida</taxon>
        <taxon>Araneae</taxon>
        <taxon>Araneomorphae</taxon>
        <taxon>Entelegynae</taxon>
        <taxon>Araneoidea</taxon>
        <taxon>Araneidae</taxon>
        <taxon>Araneus</taxon>
    </lineage>
</organism>
<gene>
    <name evidence="1" type="ORF">AVEN_88884_1</name>
</gene>
<reference evidence="1 2" key="1">
    <citation type="journal article" date="2019" name="Sci. Rep.">
        <title>Orb-weaving spider Araneus ventricosus genome elucidates the spidroin gene catalogue.</title>
        <authorList>
            <person name="Kono N."/>
            <person name="Nakamura H."/>
            <person name="Ohtoshi R."/>
            <person name="Moran D.A.P."/>
            <person name="Shinohara A."/>
            <person name="Yoshida Y."/>
            <person name="Fujiwara M."/>
            <person name="Mori M."/>
            <person name="Tomita M."/>
            <person name="Arakawa K."/>
        </authorList>
    </citation>
    <scope>NUCLEOTIDE SEQUENCE [LARGE SCALE GENOMIC DNA]</scope>
</reference>
<name>A0A4Y2MFZ0_ARAVE</name>
<evidence type="ECO:0000313" key="2">
    <source>
        <dbReference type="Proteomes" id="UP000499080"/>
    </source>
</evidence>
<keyword evidence="2" id="KW-1185">Reference proteome</keyword>
<evidence type="ECO:0000313" key="1">
    <source>
        <dbReference type="EMBL" id="GBN25509.1"/>
    </source>
</evidence>
<proteinExistence type="predicted"/>
<dbReference type="AlphaFoldDB" id="A0A4Y2MFZ0"/>
<dbReference type="Proteomes" id="UP000499080">
    <property type="component" value="Unassembled WGS sequence"/>
</dbReference>